<feature type="region of interest" description="Disordered" evidence="1">
    <location>
        <begin position="31"/>
        <end position="58"/>
    </location>
</feature>
<organism evidence="3">
    <name type="scientific">Arion vulgaris</name>
    <dbReference type="NCBI Taxonomy" id="1028688"/>
    <lineage>
        <taxon>Eukaryota</taxon>
        <taxon>Metazoa</taxon>
        <taxon>Spiralia</taxon>
        <taxon>Lophotrochozoa</taxon>
        <taxon>Mollusca</taxon>
        <taxon>Gastropoda</taxon>
        <taxon>Heterobranchia</taxon>
        <taxon>Euthyneura</taxon>
        <taxon>Panpulmonata</taxon>
        <taxon>Eupulmonata</taxon>
        <taxon>Stylommatophora</taxon>
        <taxon>Helicina</taxon>
        <taxon>Arionoidea</taxon>
        <taxon>Arionidae</taxon>
        <taxon>Arion</taxon>
    </lineage>
</organism>
<feature type="chain" id="PRO_5002123642" evidence="2">
    <location>
        <begin position="23"/>
        <end position="184"/>
    </location>
</feature>
<dbReference type="AlphaFoldDB" id="A0A0B6Z5R8"/>
<accession>A0A0B6Z5R8</accession>
<evidence type="ECO:0000256" key="2">
    <source>
        <dbReference type="SAM" id="SignalP"/>
    </source>
</evidence>
<name>A0A0B6Z5R8_9EUPU</name>
<gene>
    <name evidence="3" type="primary">ORF50116</name>
</gene>
<protein>
    <submittedName>
        <fullName evidence="3">Uncharacterized protein</fullName>
    </submittedName>
</protein>
<sequence length="184" mass="20548">MVNTFLSIVFALLFMVTCSVLSEETVHETGIHSAEDSESKSEHHAHKRMAFNSPTEEEDGVLLTDDGLVDSSLPDDNADKRGSLFRFGKRQGSLFRFGKRGSLFRFGKRQGGTLFRFGKRGGTLFRFGRSGSAQSPVEDAKIHDIDFLRRILAESEYGTNPMYVDSVEGKRGVDSFHWGSDSEK</sequence>
<proteinExistence type="predicted"/>
<evidence type="ECO:0000256" key="1">
    <source>
        <dbReference type="SAM" id="MobiDB-lite"/>
    </source>
</evidence>
<keyword evidence="2" id="KW-0732">Signal</keyword>
<reference evidence="3" key="1">
    <citation type="submission" date="2014-12" db="EMBL/GenBank/DDBJ databases">
        <title>Insight into the proteome of Arion vulgaris.</title>
        <authorList>
            <person name="Aradska J."/>
            <person name="Bulat T."/>
            <person name="Smidak R."/>
            <person name="Sarate P."/>
            <person name="Gangsoo J."/>
            <person name="Sialana F."/>
            <person name="Bilban M."/>
            <person name="Lubec G."/>
        </authorList>
    </citation>
    <scope>NUCLEOTIDE SEQUENCE</scope>
    <source>
        <tissue evidence="3">Skin</tissue>
    </source>
</reference>
<dbReference type="EMBL" id="HACG01017089">
    <property type="protein sequence ID" value="CEK63954.1"/>
    <property type="molecule type" value="Transcribed_RNA"/>
</dbReference>
<evidence type="ECO:0000313" key="3">
    <source>
        <dbReference type="EMBL" id="CEK63954.1"/>
    </source>
</evidence>
<feature type="signal peptide" evidence="2">
    <location>
        <begin position="1"/>
        <end position="22"/>
    </location>
</feature>
<feature type="compositionally biased region" description="Basic and acidic residues" evidence="1">
    <location>
        <begin position="31"/>
        <end position="42"/>
    </location>
</feature>